<name>A0A3R8RFK5_STRSU</name>
<sequence>MDKEKVLGLLDQLKPILAGKAESIGAETAKQLTATLDQTRAEVVQGEGMALGISLQGLVQAVSNASLPGTELRFTDEEKPVWEELKSLTDKERTDIFRGVHLF</sequence>
<accession>A0A3R8RFK5</accession>
<protein>
    <submittedName>
        <fullName evidence="1">Uncharacterized protein</fullName>
    </submittedName>
</protein>
<gene>
    <name evidence="1" type="ORF">EI998_02675</name>
</gene>
<dbReference type="AlphaFoldDB" id="A0A3R8RFK5"/>
<dbReference type="EMBL" id="RSDO01000004">
    <property type="protein sequence ID" value="RRR54203.1"/>
    <property type="molecule type" value="Genomic_DNA"/>
</dbReference>
<comment type="caution">
    <text evidence="1">The sequence shown here is derived from an EMBL/GenBank/DDBJ whole genome shotgun (WGS) entry which is preliminary data.</text>
</comment>
<proteinExistence type="predicted"/>
<evidence type="ECO:0000313" key="1">
    <source>
        <dbReference type="EMBL" id="RRR54203.1"/>
    </source>
</evidence>
<dbReference type="Proteomes" id="UP000274117">
    <property type="component" value="Unassembled WGS sequence"/>
</dbReference>
<reference evidence="1 2" key="1">
    <citation type="submission" date="2018-11" db="EMBL/GenBank/DDBJ databases">
        <authorList>
            <person name="Stevens M.J."/>
            <person name="Cernela N."/>
            <person name="Spoerry Serrano N."/>
            <person name="Schmitt S."/>
            <person name="Schrenzel J."/>
            <person name="Stephan R."/>
        </authorList>
    </citation>
    <scope>NUCLEOTIDE SEQUENCE [LARGE SCALE GENOMIC DNA]</scope>
    <source>
        <strain evidence="1 2">PP422</strain>
    </source>
</reference>
<reference evidence="1 2" key="2">
    <citation type="submission" date="2018-12" db="EMBL/GenBank/DDBJ databases">
        <title>Whole-genome sequences of fifteen clinical Streptococcus suis strains isolated from pigs between 2006 and 2018.</title>
        <authorList>
            <person name="Stevens M.J.A."/>
            <person name="Cernela N."/>
            <person name="Spoerry Serrano N."/>
            <person name="Schmitt S."/>
            <person name="Schrenzel J."/>
            <person name="Stephan R."/>
        </authorList>
    </citation>
    <scope>NUCLEOTIDE SEQUENCE [LARGE SCALE GENOMIC DNA]</scope>
    <source>
        <strain evidence="1 2">PP422</strain>
    </source>
</reference>
<evidence type="ECO:0000313" key="2">
    <source>
        <dbReference type="Proteomes" id="UP000274117"/>
    </source>
</evidence>
<organism evidence="1 2">
    <name type="scientific">Streptococcus suis</name>
    <dbReference type="NCBI Taxonomy" id="1307"/>
    <lineage>
        <taxon>Bacteria</taxon>
        <taxon>Bacillati</taxon>
        <taxon>Bacillota</taxon>
        <taxon>Bacilli</taxon>
        <taxon>Lactobacillales</taxon>
        <taxon>Streptococcaceae</taxon>
        <taxon>Streptococcus</taxon>
    </lineage>
</organism>